<keyword evidence="3" id="KW-1185">Reference proteome</keyword>
<gene>
    <name evidence="2" type="ORF">HG536_0G04280</name>
</gene>
<evidence type="ECO:0000313" key="2">
    <source>
        <dbReference type="EMBL" id="QLL34566.1"/>
    </source>
</evidence>
<organism evidence="2 3">
    <name type="scientific">Torulaspora globosa</name>
    <dbReference type="NCBI Taxonomy" id="48254"/>
    <lineage>
        <taxon>Eukaryota</taxon>
        <taxon>Fungi</taxon>
        <taxon>Dikarya</taxon>
        <taxon>Ascomycota</taxon>
        <taxon>Saccharomycotina</taxon>
        <taxon>Saccharomycetes</taxon>
        <taxon>Saccharomycetales</taxon>
        <taxon>Saccharomycetaceae</taxon>
        <taxon>Torulaspora</taxon>
    </lineage>
</organism>
<dbReference type="EMBL" id="CP059252">
    <property type="protein sequence ID" value="QLL34566.1"/>
    <property type="molecule type" value="Genomic_DNA"/>
</dbReference>
<protein>
    <submittedName>
        <fullName evidence="2">Uncharacterized protein</fullName>
    </submittedName>
</protein>
<feature type="compositionally biased region" description="Low complexity" evidence="1">
    <location>
        <begin position="49"/>
        <end position="73"/>
    </location>
</feature>
<dbReference type="Proteomes" id="UP000515788">
    <property type="component" value="Chromosome 7"/>
</dbReference>
<dbReference type="RefSeq" id="XP_037141240.1">
    <property type="nucleotide sequence ID" value="XM_037285344.1"/>
</dbReference>
<proteinExistence type="predicted"/>
<dbReference type="AlphaFoldDB" id="A0A7G3ZM30"/>
<dbReference type="KEGG" id="tgb:HG536_0G04280"/>
<dbReference type="OrthoDB" id="3993315at2759"/>
<dbReference type="GeneID" id="59327807"/>
<feature type="region of interest" description="Disordered" evidence="1">
    <location>
        <begin position="49"/>
        <end position="170"/>
    </location>
</feature>
<sequence>MGVDQEAIRKRFSQLEMDINNINKMIDDKLQISTERETEDDTVVAAEAAAATVEQPQTSAASGSESIGAGETAPEQQPAKLEESAADHVIDQTTDTSEDFTAGNVTTGISSNSSLSSPGRPETPIFIPKNGSESTTTLRRPTNPFRVISVGTPHTDATRKPSSETTAADSDSVTKLQKRLDYLTKKCVKLQKEIKYLNDMNHKSTLSIEDGRKLSSAIEKLQEYLDRKTKEKYDLGVLVSRQLRKEIDRGENGQFWIGTK</sequence>
<evidence type="ECO:0000313" key="3">
    <source>
        <dbReference type="Proteomes" id="UP000515788"/>
    </source>
</evidence>
<feature type="compositionally biased region" description="Basic and acidic residues" evidence="1">
    <location>
        <begin position="80"/>
        <end position="90"/>
    </location>
</feature>
<evidence type="ECO:0000256" key="1">
    <source>
        <dbReference type="SAM" id="MobiDB-lite"/>
    </source>
</evidence>
<feature type="compositionally biased region" description="Polar residues" evidence="1">
    <location>
        <begin position="131"/>
        <end position="140"/>
    </location>
</feature>
<reference evidence="2 3" key="1">
    <citation type="submission" date="2020-06" db="EMBL/GenBank/DDBJ databases">
        <title>The yeast mating-type switching endonuclease HO is a domesticated member of an unorthodox homing genetic element family.</title>
        <authorList>
            <person name="Coughlan A.Y."/>
            <person name="Lombardi L."/>
            <person name="Braun-Galleani S."/>
            <person name="Martos A.R."/>
            <person name="Galeote V."/>
            <person name="Bigey F."/>
            <person name="Dequin S."/>
            <person name="Byrne K.P."/>
            <person name="Wolfe K.H."/>
        </authorList>
    </citation>
    <scope>NUCLEOTIDE SEQUENCE [LARGE SCALE GENOMIC DNA]</scope>
    <source>
        <strain evidence="2 3">CBS764</strain>
    </source>
</reference>
<accession>A0A7G3ZM30</accession>
<name>A0A7G3ZM30_9SACH</name>